<evidence type="ECO:0000313" key="2">
    <source>
        <dbReference type="EMBL" id="GES28365.1"/>
    </source>
</evidence>
<sequence length="75" mass="8087">MVYRPQFTAPGRDVLQRGSGRPEEHSRAVALPDGAFQHAVIHGTSPGAAHLTSRRMLRAWGRAGRKSLEAASAPE</sequence>
<accession>A0A5J4LE07</accession>
<keyword evidence="3" id="KW-1185">Reference proteome</keyword>
<gene>
    <name evidence="2" type="ORF">San01_08520</name>
</gene>
<evidence type="ECO:0000256" key="1">
    <source>
        <dbReference type="SAM" id="MobiDB-lite"/>
    </source>
</evidence>
<dbReference type="EMBL" id="BLAG01000004">
    <property type="protein sequence ID" value="GES28365.1"/>
    <property type="molecule type" value="Genomic_DNA"/>
</dbReference>
<proteinExistence type="predicted"/>
<evidence type="ECO:0000313" key="3">
    <source>
        <dbReference type="Proteomes" id="UP000325598"/>
    </source>
</evidence>
<reference evidence="2 3" key="1">
    <citation type="submission" date="2019-10" db="EMBL/GenBank/DDBJ databases">
        <title>Whole genome shotgun sequence of Streptomyces angustmyceticus NBRC 3934.</title>
        <authorList>
            <person name="Hosoyama A."/>
            <person name="Ichikawa N."/>
            <person name="Kimura A."/>
            <person name="Kitahashi Y."/>
            <person name="Komaki H."/>
            <person name="Uohara A."/>
        </authorList>
    </citation>
    <scope>NUCLEOTIDE SEQUENCE [LARGE SCALE GENOMIC DNA]</scope>
    <source>
        <strain evidence="2 3">NBRC 3934</strain>
    </source>
</reference>
<organism evidence="2 3">
    <name type="scientific">Streptomyces angustmyceticus</name>
    <dbReference type="NCBI Taxonomy" id="285578"/>
    <lineage>
        <taxon>Bacteria</taxon>
        <taxon>Bacillati</taxon>
        <taxon>Actinomycetota</taxon>
        <taxon>Actinomycetes</taxon>
        <taxon>Kitasatosporales</taxon>
        <taxon>Streptomycetaceae</taxon>
        <taxon>Streptomyces</taxon>
    </lineage>
</organism>
<protein>
    <submittedName>
        <fullName evidence="2">Uncharacterized protein</fullName>
    </submittedName>
</protein>
<comment type="caution">
    <text evidence="2">The sequence shown here is derived from an EMBL/GenBank/DDBJ whole genome shotgun (WGS) entry which is preliminary data.</text>
</comment>
<dbReference type="AlphaFoldDB" id="A0A5J4LE07"/>
<name>A0A5J4LE07_9ACTN</name>
<dbReference type="Proteomes" id="UP000325598">
    <property type="component" value="Unassembled WGS sequence"/>
</dbReference>
<feature type="region of interest" description="Disordered" evidence="1">
    <location>
        <begin position="1"/>
        <end position="23"/>
    </location>
</feature>